<sequence length="358" mass="39266">MLRSLFIIQRPSIGRLAGTGLLAKRGFTSLSSQGGGGGGGGGPSVPPAASLNYFQNKSLPSNTVIKFVPQQQAWIVERMGKFNRILPPGLAILLPILDKITYVQSLKETAIEIPTQSAITSDNVSLELDGVLYVKVIDPYKASYGVEDFQFAVSQLAQTTMRSEIGNMTLDSVLKERHNLNNNINKVINEAANDNWGVECLRYEIRDIHPPKQVLEAMHRQVSAERSKRAEILESEGNRQSKINKSEGEKQGIILQSEANKIEKINLAMGEAEQIKLKAEATAKGLKIIAEAIKQTEGGERAISLQIAQEYIKEFGKLAKESNTMIVPSNVGDISSFMASGLSIYKNLNEQEKKQAQK</sequence>
<dbReference type="GeneID" id="73378688"/>
<dbReference type="Gene3D" id="3.30.479.30">
    <property type="entry name" value="Band 7 domain"/>
    <property type="match status" value="1"/>
</dbReference>
<dbReference type="InterPro" id="IPR001107">
    <property type="entry name" value="Band_7"/>
</dbReference>
<dbReference type="EMBL" id="JAHUZD010000025">
    <property type="protein sequence ID" value="KAI3406229.2"/>
    <property type="molecule type" value="Genomic_DNA"/>
</dbReference>
<proteinExistence type="inferred from homology"/>
<dbReference type="GO" id="GO:0007005">
    <property type="term" value="P:mitochondrion organization"/>
    <property type="evidence" value="ECO:0007669"/>
    <property type="project" value="TreeGrafter"/>
</dbReference>
<dbReference type="InterPro" id="IPR032435">
    <property type="entry name" value="STML2-like_C"/>
</dbReference>
<dbReference type="InterPro" id="IPR001972">
    <property type="entry name" value="Stomatin_HflK_fam"/>
</dbReference>
<dbReference type="GO" id="GO:0005739">
    <property type="term" value="C:mitochondrion"/>
    <property type="evidence" value="ECO:0007669"/>
    <property type="project" value="UniProtKB-SubCell"/>
</dbReference>
<comment type="caution">
    <text evidence="5">The sequence shown here is derived from an EMBL/GenBank/DDBJ whole genome shotgun (WGS) entry which is preliminary data.</text>
</comment>
<accession>A0AAI9T096</accession>
<dbReference type="Proteomes" id="UP001202479">
    <property type="component" value="Unassembled WGS sequence"/>
</dbReference>
<evidence type="ECO:0000256" key="3">
    <source>
        <dbReference type="ARBA" id="ARBA00023128"/>
    </source>
</evidence>
<dbReference type="Pfam" id="PF16200">
    <property type="entry name" value="Band_7_C"/>
    <property type="match status" value="1"/>
</dbReference>
<feature type="domain" description="Band 7" evidence="4">
    <location>
        <begin position="63"/>
        <end position="222"/>
    </location>
</feature>
<keyword evidence="6" id="KW-1185">Reference proteome</keyword>
<evidence type="ECO:0000256" key="2">
    <source>
        <dbReference type="ARBA" id="ARBA00008164"/>
    </source>
</evidence>
<dbReference type="CDD" id="cd08829">
    <property type="entry name" value="SPFH_paraslipin"/>
    <property type="match status" value="1"/>
</dbReference>
<evidence type="ECO:0000256" key="1">
    <source>
        <dbReference type="ARBA" id="ARBA00004173"/>
    </source>
</evidence>
<comment type="similarity">
    <text evidence="2">Belongs to the band 7/mec-2 family.</text>
</comment>
<evidence type="ECO:0000313" key="5">
    <source>
        <dbReference type="EMBL" id="KAI3406229.2"/>
    </source>
</evidence>
<dbReference type="SUPFAM" id="SSF117892">
    <property type="entry name" value="Band 7/SPFH domain"/>
    <property type="match status" value="1"/>
</dbReference>
<dbReference type="PANTHER" id="PTHR43327:SF10">
    <property type="entry name" value="STOMATIN-LIKE PROTEIN 2, MITOCHONDRIAL"/>
    <property type="match status" value="1"/>
</dbReference>
<keyword evidence="3" id="KW-0496">Mitochondrion</keyword>
<dbReference type="PRINTS" id="PR00721">
    <property type="entry name" value="STOMATIN"/>
</dbReference>
<dbReference type="Pfam" id="PF01145">
    <property type="entry name" value="Band_7"/>
    <property type="match status" value="1"/>
</dbReference>
<name>A0AAI9T096_9ASCO</name>
<dbReference type="FunFam" id="3.30.479.30:FF:000004">
    <property type="entry name" value="Putative membrane protease family, stomatin"/>
    <property type="match status" value="1"/>
</dbReference>
<dbReference type="GO" id="GO:0005886">
    <property type="term" value="C:plasma membrane"/>
    <property type="evidence" value="ECO:0007669"/>
    <property type="project" value="UniProtKB-ARBA"/>
</dbReference>
<evidence type="ECO:0000259" key="4">
    <source>
        <dbReference type="SMART" id="SM00244"/>
    </source>
</evidence>
<evidence type="ECO:0000313" key="6">
    <source>
        <dbReference type="Proteomes" id="UP001202479"/>
    </source>
</evidence>
<reference evidence="5" key="1">
    <citation type="journal article" date="2022" name="DNA Res.">
        <title>Genome analysis of five recently described species of the CUG-Ser clade uncovers Candida theae as a new hybrid lineage with pathogenic potential in the Candida parapsilosis species complex.</title>
        <authorList>
            <person name="Mixao V."/>
            <person name="Del Olmo V."/>
            <person name="Hegedusova E."/>
            <person name="Saus E."/>
            <person name="Pryszcz L."/>
            <person name="Cillingova A."/>
            <person name="Nosek J."/>
            <person name="Gabaldon T."/>
        </authorList>
    </citation>
    <scope>NUCLEOTIDE SEQUENCE</scope>
    <source>
        <strain evidence="5">CBS 10844</strain>
    </source>
</reference>
<comment type="subcellular location">
    <subcellularLocation>
        <location evidence="1">Mitochondrion</location>
    </subcellularLocation>
</comment>
<dbReference type="RefSeq" id="XP_049181974.1">
    <property type="nucleotide sequence ID" value="XM_049322155.1"/>
</dbReference>
<protein>
    <submittedName>
        <fullName evidence="5">SLP2</fullName>
    </submittedName>
</protein>
<dbReference type="GO" id="GO:0098552">
    <property type="term" value="C:side of membrane"/>
    <property type="evidence" value="ECO:0007669"/>
    <property type="project" value="UniProtKB-ARBA"/>
</dbReference>
<dbReference type="AlphaFoldDB" id="A0AAI9T096"/>
<dbReference type="InterPro" id="IPR050710">
    <property type="entry name" value="Band7/mec-2_domain"/>
</dbReference>
<dbReference type="SMART" id="SM00244">
    <property type="entry name" value="PHB"/>
    <property type="match status" value="1"/>
</dbReference>
<dbReference type="PANTHER" id="PTHR43327">
    <property type="entry name" value="STOMATIN-LIKE PROTEIN 2, MITOCHONDRIAL"/>
    <property type="match status" value="1"/>
</dbReference>
<gene>
    <name evidence="5" type="ORF">KGF56_001071</name>
</gene>
<organism evidence="5 6">
    <name type="scientific">Candida oxycetoniae</name>
    <dbReference type="NCBI Taxonomy" id="497107"/>
    <lineage>
        <taxon>Eukaryota</taxon>
        <taxon>Fungi</taxon>
        <taxon>Dikarya</taxon>
        <taxon>Ascomycota</taxon>
        <taxon>Saccharomycotina</taxon>
        <taxon>Pichiomycetes</taxon>
        <taxon>Debaryomycetaceae</taxon>
        <taxon>Candida/Lodderomyces clade</taxon>
        <taxon>Candida</taxon>
    </lineage>
</organism>
<dbReference type="InterPro" id="IPR036013">
    <property type="entry name" value="Band_7/SPFH_dom_sf"/>
</dbReference>